<keyword evidence="2" id="KW-1185">Reference proteome</keyword>
<proteinExistence type="predicted"/>
<dbReference type="GO" id="GO:0016757">
    <property type="term" value="F:glycosyltransferase activity"/>
    <property type="evidence" value="ECO:0007669"/>
    <property type="project" value="TreeGrafter"/>
</dbReference>
<protein>
    <recommendedName>
        <fullName evidence="3">Glycosyltransferase</fullName>
    </recommendedName>
</protein>
<sequence>MLAERFAPDVPVHVFTSAPQRFADWQRGTVHYLPPDSAPDRDPAADLLQEEIFHYAPVDLPGLQQRMARMATWVANHRPALFVVDLSVEVLLLVRLCGVRTALVRLHGHRDDPAHVAAFRLADRLLAPFSPHLEDAHTPAWIRRKTRYLGAFSRYDHRTESKAVCREQLKLERDAKVVTVINGSGGGAREPGHWGAIARACPEWTFLLVGKVEAATDGPDNLQFVGLVRDTFPYLRAADVVVGSGGTNTMMEVGAARTPFLSLPEPRPFDEQLCKMRALERLDLTRILEPNLPVDAWRDRLEDAAGLDTSAWDPLFAWRSDDDPFGDMG</sequence>
<dbReference type="PANTHER" id="PTHR21015">
    <property type="entry name" value="UDP-N-ACETYLGLUCOSAMINE--N-ACETYLMURAMYL-(PENTAPEPTIDE) PYROPHOSPHORYL-UNDECAPRENOL N-ACETYLGLUCOSAMINE TRANSFERASE 1"/>
    <property type="match status" value="1"/>
</dbReference>
<accession>A0A2S6IB00</accession>
<name>A0A2S6IB00_9BACT</name>
<dbReference type="Proteomes" id="UP000237662">
    <property type="component" value="Unassembled WGS sequence"/>
</dbReference>
<dbReference type="AlphaFoldDB" id="A0A2S6IB00"/>
<gene>
    <name evidence="1" type="ORF">CLV84_1598</name>
</gene>
<reference evidence="1 2" key="1">
    <citation type="submission" date="2018-02" db="EMBL/GenBank/DDBJ databases">
        <title>Genomic Encyclopedia of Archaeal and Bacterial Type Strains, Phase II (KMG-II): from individual species to whole genera.</title>
        <authorList>
            <person name="Goeker M."/>
        </authorList>
    </citation>
    <scope>NUCLEOTIDE SEQUENCE [LARGE SCALE GENOMIC DNA]</scope>
    <source>
        <strain evidence="1 2">DSM 29526</strain>
    </source>
</reference>
<dbReference type="Gene3D" id="3.40.50.2000">
    <property type="entry name" value="Glycogen Phosphorylase B"/>
    <property type="match status" value="1"/>
</dbReference>
<dbReference type="EMBL" id="PTJC01000005">
    <property type="protein sequence ID" value="PPK88629.1"/>
    <property type="molecule type" value="Genomic_DNA"/>
</dbReference>
<organism evidence="1 2">
    <name type="scientific">Neolewinella xylanilytica</name>
    <dbReference type="NCBI Taxonomy" id="1514080"/>
    <lineage>
        <taxon>Bacteria</taxon>
        <taxon>Pseudomonadati</taxon>
        <taxon>Bacteroidota</taxon>
        <taxon>Saprospiria</taxon>
        <taxon>Saprospirales</taxon>
        <taxon>Lewinellaceae</taxon>
        <taxon>Neolewinella</taxon>
    </lineage>
</organism>
<dbReference type="PANTHER" id="PTHR21015:SF22">
    <property type="entry name" value="GLYCOSYLTRANSFERASE"/>
    <property type="match status" value="1"/>
</dbReference>
<evidence type="ECO:0000313" key="1">
    <source>
        <dbReference type="EMBL" id="PPK88629.1"/>
    </source>
</evidence>
<evidence type="ECO:0000313" key="2">
    <source>
        <dbReference type="Proteomes" id="UP000237662"/>
    </source>
</evidence>
<comment type="caution">
    <text evidence="1">The sequence shown here is derived from an EMBL/GenBank/DDBJ whole genome shotgun (WGS) entry which is preliminary data.</text>
</comment>
<dbReference type="SUPFAM" id="SSF53756">
    <property type="entry name" value="UDP-Glycosyltransferase/glycogen phosphorylase"/>
    <property type="match status" value="1"/>
</dbReference>
<evidence type="ECO:0008006" key="3">
    <source>
        <dbReference type="Google" id="ProtNLM"/>
    </source>
</evidence>